<comment type="function">
    <text evidence="10">Catalyzes the 1,3-allylic rearrangement of the homoallylic substrate isopentenyl (IPP) to its highly electrophilic allylic isomer, dimethylallyl diphosphate (DMAPP).</text>
</comment>
<dbReference type="GO" id="GO:0005737">
    <property type="term" value="C:cytoplasm"/>
    <property type="evidence" value="ECO:0007669"/>
    <property type="project" value="UniProtKB-SubCell"/>
</dbReference>
<dbReference type="GO" id="GO:0050992">
    <property type="term" value="P:dimethylallyl diphosphate biosynthetic process"/>
    <property type="evidence" value="ECO:0007669"/>
    <property type="project" value="UniProtKB-UniRule"/>
</dbReference>
<evidence type="ECO:0000256" key="4">
    <source>
        <dbReference type="ARBA" id="ARBA00022490"/>
    </source>
</evidence>
<evidence type="ECO:0000256" key="5">
    <source>
        <dbReference type="ARBA" id="ARBA00022723"/>
    </source>
</evidence>
<feature type="binding site" evidence="10">
    <location>
        <position position="83"/>
    </location>
    <ligand>
        <name>Mg(2+)</name>
        <dbReference type="ChEBI" id="CHEBI:18420"/>
    </ligand>
</feature>
<dbReference type="InterPro" id="IPR015797">
    <property type="entry name" value="NUDIX_hydrolase-like_dom_sf"/>
</dbReference>
<dbReference type="InterPro" id="IPR000086">
    <property type="entry name" value="NUDIX_hydrolase_dom"/>
</dbReference>
<evidence type="ECO:0000313" key="14">
    <source>
        <dbReference type="Proteomes" id="UP000199478"/>
    </source>
</evidence>
<dbReference type="PROSITE" id="PS51462">
    <property type="entry name" value="NUDIX"/>
    <property type="match status" value="1"/>
</dbReference>
<dbReference type="EC" id="5.3.3.2" evidence="3 10"/>
<dbReference type="PANTHER" id="PTHR10885">
    <property type="entry name" value="ISOPENTENYL-DIPHOSPHATE DELTA-ISOMERASE"/>
    <property type="match status" value="1"/>
</dbReference>
<keyword evidence="7 10" id="KW-0464">Manganese</keyword>
<evidence type="ECO:0000256" key="7">
    <source>
        <dbReference type="ARBA" id="ARBA00023211"/>
    </source>
</evidence>
<organism evidence="13 14">
    <name type="scientific">Yoonia tamlensis</name>
    <dbReference type="NCBI Taxonomy" id="390270"/>
    <lineage>
        <taxon>Bacteria</taxon>
        <taxon>Pseudomonadati</taxon>
        <taxon>Pseudomonadota</taxon>
        <taxon>Alphaproteobacteria</taxon>
        <taxon>Rhodobacterales</taxon>
        <taxon>Paracoccaceae</taxon>
        <taxon>Yoonia</taxon>
    </lineage>
</organism>
<name>A0A1I6HCA0_9RHOB</name>
<comment type="pathway">
    <text evidence="1 10">Isoprenoid biosynthesis; dimethylallyl diphosphate biosynthesis; dimethylallyl diphosphate from isopentenyl diphosphate: step 1/1.</text>
</comment>
<keyword evidence="8 10" id="KW-0414">Isoprene biosynthesis</keyword>
<feature type="binding site" evidence="10">
    <location>
        <position position="111"/>
    </location>
    <ligand>
        <name>Mn(2+)</name>
        <dbReference type="ChEBI" id="CHEBI:29035"/>
    </ligand>
</feature>
<comment type="cofactor">
    <cofactor evidence="10">
        <name>Mg(2+)</name>
        <dbReference type="ChEBI" id="CHEBI:18420"/>
    </cofactor>
    <text evidence="10">Binds 1 Mg(2+) ion per subunit. The magnesium ion binds only when substrate is bound.</text>
</comment>
<gene>
    <name evidence="10" type="primary">idi</name>
    <name evidence="13" type="ORF">SAMN04488005_2498</name>
</gene>
<comment type="similarity">
    <text evidence="2 10">Belongs to the IPP isomerase type 1 family.</text>
</comment>
<comment type="subcellular location">
    <subcellularLocation>
        <location evidence="10">Cytoplasm</location>
    </subcellularLocation>
</comment>
<evidence type="ECO:0000256" key="2">
    <source>
        <dbReference type="ARBA" id="ARBA00007579"/>
    </source>
</evidence>
<feature type="binding site" evidence="10">
    <location>
        <position position="29"/>
    </location>
    <ligand>
        <name>Mn(2+)</name>
        <dbReference type="ChEBI" id="CHEBI:29035"/>
    </ligand>
</feature>
<evidence type="ECO:0000256" key="3">
    <source>
        <dbReference type="ARBA" id="ARBA00012057"/>
    </source>
</evidence>
<dbReference type="Gene3D" id="3.90.79.10">
    <property type="entry name" value="Nucleoside Triphosphate Pyrophosphohydrolase"/>
    <property type="match status" value="1"/>
</dbReference>
<evidence type="ECO:0000256" key="10">
    <source>
        <dbReference type="HAMAP-Rule" id="MF_00202"/>
    </source>
</evidence>
<evidence type="ECO:0000256" key="8">
    <source>
        <dbReference type="ARBA" id="ARBA00023229"/>
    </source>
</evidence>
<evidence type="ECO:0000256" key="9">
    <source>
        <dbReference type="ARBA" id="ARBA00023235"/>
    </source>
</evidence>
<dbReference type="RefSeq" id="WP_242651050.1">
    <property type="nucleotide sequence ID" value="NZ_FOYP01000002.1"/>
</dbReference>
<feature type="active site" evidence="10 11">
    <location>
        <position position="111"/>
    </location>
</feature>
<feature type="domain" description="Nudix hydrolase" evidence="12">
    <location>
        <begin position="27"/>
        <end position="161"/>
    </location>
</feature>
<keyword evidence="14" id="KW-1185">Reference proteome</keyword>
<dbReference type="InterPro" id="IPR011876">
    <property type="entry name" value="IsopentenylPP_isomerase_typ1"/>
</dbReference>
<dbReference type="CDD" id="cd02885">
    <property type="entry name" value="NUDIX_IPP_Isomerase"/>
    <property type="match status" value="1"/>
</dbReference>
<feature type="binding site" evidence="10">
    <location>
        <position position="65"/>
    </location>
    <ligand>
        <name>Mn(2+)</name>
        <dbReference type="ChEBI" id="CHEBI:29035"/>
    </ligand>
</feature>
<dbReference type="STRING" id="390270.SAMN04488005_2498"/>
<dbReference type="PIRSF" id="PIRSF018427">
    <property type="entry name" value="Isopntndiph_ism"/>
    <property type="match status" value="1"/>
</dbReference>
<accession>A0A1I6HCA0</accession>
<dbReference type="Proteomes" id="UP000199478">
    <property type="component" value="Unassembled WGS sequence"/>
</dbReference>
<dbReference type="GO" id="GO:0004452">
    <property type="term" value="F:isopentenyl-diphosphate delta-isomerase activity"/>
    <property type="evidence" value="ECO:0007669"/>
    <property type="project" value="UniProtKB-UniRule"/>
</dbReference>
<keyword evidence="5 10" id="KW-0479">Metal-binding</keyword>
<dbReference type="NCBIfam" id="TIGR02150">
    <property type="entry name" value="IPP_isom_1"/>
    <property type="match status" value="1"/>
</dbReference>
<feature type="binding site" evidence="10">
    <location>
        <position position="109"/>
    </location>
    <ligand>
        <name>Mn(2+)</name>
        <dbReference type="ChEBI" id="CHEBI:29035"/>
    </ligand>
</feature>
<evidence type="ECO:0000313" key="13">
    <source>
        <dbReference type="EMBL" id="SFR52014.1"/>
    </source>
</evidence>
<comment type="cofactor">
    <cofactor evidence="10">
        <name>Mn(2+)</name>
        <dbReference type="ChEBI" id="CHEBI:29035"/>
    </cofactor>
    <text evidence="10">Binds 1 Mn(2+) ion per subunit.</text>
</comment>
<reference evidence="14" key="1">
    <citation type="submission" date="2016-10" db="EMBL/GenBank/DDBJ databases">
        <authorList>
            <person name="Varghese N."/>
            <person name="Submissions S."/>
        </authorList>
    </citation>
    <scope>NUCLEOTIDE SEQUENCE [LARGE SCALE GENOMIC DNA]</scope>
    <source>
        <strain evidence="14">DSM 26879</strain>
    </source>
</reference>
<protein>
    <recommendedName>
        <fullName evidence="3 10">Isopentenyl-diphosphate Delta-isomerase</fullName>
        <shortName evidence="10">IPP isomerase</shortName>
        <ecNumber evidence="3 10">5.3.3.2</ecNumber>
    </recommendedName>
    <alternativeName>
        <fullName evidence="10">IPP:DMAPP isomerase</fullName>
    </alternativeName>
    <alternativeName>
        <fullName evidence="10">Isopentenyl pyrophosphate isomerase</fullName>
    </alternativeName>
</protein>
<dbReference type="InterPro" id="IPR056375">
    <property type="entry name" value="Idi_bact"/>
</dbReference>
<dbReference type="PANTHER" id="PTHR10885:SF0">
    <property type="entry name" value="ISOPENTENYL-DIPHOSPHATE DELTA-ISOMERASE"/>
    <property type="match status" value="1"/>
</dbReference>
<dbReference type="GO" id="GO:0046872">
    <property type="term" value="F:metal ion binding"/>
    <property type="evidence" value="ECO:0007669"/>
    <property type="project" value="UniProtKB-KW"/>
</dbReference>
<dbReference type="HAMAP" id="MF_00202">
    <property type="entry name" value="Idi"/>
    <property type="match status" value="1"/>
</dbReference>
<dbReference type="SUPFAM" id="SSF55811">
    <property type="entry name" value="Nudix"/>
    <property type="match status" value="1"/>
</dbReference>
<evidence type="ECO:0000256" key="11">
    <source>
        <dbReference type="PIRSR" id="PIRSR018427-1"/>
    </source>
</evidence>
<dbReference type="NCBIfam" id="NF002995">
    <property type="entry name" value="PRK03759.1"/>
    <property type="match status" value="1"/>
</dbReference>
<keyword evidence="6 10" id="KW-0460">Magnesium</keyword>
<sequence>MAKQMIPAWVGGTLTPVEKLEVHEKGLKHKAVSVFLLQHDRILIQQRALEKYHTPGLWANTCCTHPLWGETDADCAQRRLQEELGIQGVALTYRDTITYRADVGNGLIEHEVVAIFTGVARDDLAFTPNPHEVMATRWISLADLAADMNRAPQNYTPWLHIYLRDHAAKILGDPR</sequence>
<proteinExistence type="inferred from homology"/>
<dbReference type="Pfam" id="PF00293">
    <property type="entry name" value="NUDIX"/>
    <property type="match status" value="1"/>
</dbReference>
<evidence type="ECO:0000256" key="6">
    <source>
        <dbReference type="ARBA" id="ARBA00022842"/>
    </source>
</evidence>
<dbReference type="AlphaFoldDB" id="A0A1I6HCA0"/>
<keyword evidence="4 10" id="KW-0963">Cytoplasm</keyword>
<feature type="active site" evidence="10 11">
    <location>
        <position position="63"/>
    </location>
</feature>
<keyword evidence="9 10" id="KW-0413">Isomerase</keyword>
<comment type="catalytic activity">
    <reaction evidence="10">
        <text>isopentenyl diphosphate = dimethylallyl diphosphate</text>
        <dbReference type="Rhea" id="RHEA:23284"/>
        <dbReference type="ChEBI" id="CHEBI:57623"/>
        <dbReference type="ChEBI" id="CHEBI:128769"/>
        <dbReference type="EC" id="5.3.3.2"/>
    </reaction>
</comment>
<dbReference type="UniPathway" id="UPA00059">
    <property type="reaction ID" value="UER00104"/>
</dbReference>
<feature type="binding site" evidence="10">
    <location>
        <position position="23"/>
    </location>
    <ligand>
        <name>Mn(2+)</name>
        <dbReference type="ChEBI" id="CHEBI:29035"/>
    </ligand>
</feature>
<evidence type="ECO:0000259" key="12">
    <source>
        <dbReference type="PROSITE" id="PS51462"/>
    </source>
</evidence>
<dbReference type="GO" id="GO:0009240">
    <property type="term" value="P:isopentenyl diphosphate biosynthetic process"/>
    <property type="evidence" value="ECO:0007669"/>
    <property type="project" value="TreeGrafter"/>
</dbReference>
<dbReference type="EMBL" id="FOYP01000002">
    <property type="protein sequence ID" value="SFR52014.1"/>
    <property type="molecule type" value="Genomic_DNA"/>
</dbReference>
<evidence type="ECO:0000256" key="1">
    <source>
        <dbReference type="ARBA" id="ARBA00004826"/>
    </source>
</evidence>